<dbReference type="RefSeq" id="WP_264778607.1">
    <property type="nucleotide sequence ID" value="NZ_AP026563.1"/>
</dbReference>
<keyword evidence="1" id="KW-0614">Plasmid</keyword>
<evidence type="ECO:0000313" key="1">
    <source>
        <dbReference type="EMBL" id="BDP44669.1"/>
    </source>
</evidence>
<dbReference type="EMBL" id="AP026563">
    <property type="protein sequence ID" value="BDP44669.1"/>
    <property type="molecule type" value="Genomic_DNA"/>
</dbReference>
<name>A0ABN6RRL7_9DEIO</name>
<keyword evidence="2" id="KW-1185">Reference proteome</keyword>
<reference evidence="1" key="1">
    <citation type="submission" date="2022-07" db="EMBL/GenBank/DDBJ databases">
        <title>Complete Genome Sequence of the Radioresistant Bacterium Deinococcus aetherius ST0316, Isolated from the Air Dust collected in Lower Stratosphere above Japan.</title>
        <authorList>
            <person name="Satoh K."/>
            <person name="Hagiwara K."/>
            <person name="Katsumata K."/>
            <person name="Kubo A."/>
            <person name="Yokobori S."/>
            <person name="Yamagishi A."/>
            <person name="Oono Y."/>
            <person name="Narumi I."/>
        </authorList>
    </citation>
    <scope>NUCLEOTIDE SEQUENCE</scope>
    <source>
        <strain evidence="1">ST0316</strain>
        <plasmid evidence="1">pDAETH-3</plasmid>
    </source>
</reference>
<accession>A0ABN6RRL7</accession>
<gene>
    <name evidence="1" type="ORF">DAETH_46380</name>
</gene>
<proteinExistence type="predicted"/>
<dbReference type="Proteomes" id="UP001064971">
    <property type="component" value="Plasmid pDAETH-3"/>
</dbReference>
<organism evidence="1 2">
    <name type="scientific">Deinococcus aetherius</name>
    <dbReference type="NCBI Taxonomy" id="200252"/>
    <lineage>
        <taxon>Bacteria</taxon>
        <taxon>Thermotogati</taxon>
        <taxon>Deinococcota</taxon>
        <taxon>Deinococci</taxon>
        <taxon>Deinococcales</taxon>
        <taxon>Deinococcaceae</taxon>
        <taxon>Deinococcus</taxon>
    </lineage>
</organism>
<geneLocation type="plasmid" evidence="1 2">
    <name>pDAETH-3</name>
</geneLocation>
<evidence type="ECO:0000313" key="2">
    <source>
        <dbReference type="Proteomes" id="UP001064971"/>
    </source>
</evidence>
<protein>
    <submittedName>
        <fullName evidence="1">Uncharacterized protein</fullName>
    </submittedName>
</protein>
<sequence length="127" mass="13763">MTDPNSAQALRGDPKAGRVIDEMWALDPDPAASVALWNENRRAVETGGAVVAKNAQGQPLGFYFCTPYCAIYEARRPLVIGGTPTGQEQRFTFERAAEGVCLGYPYKRESVVGNFQTGADIDYCGPD</sequence>